<dbReference type="OrthoDB" id="5438043at2"/>
<dbReference type="Gene3D" id="2.60.40.2250">
    <property type="match status" value="1"/>
</dbReference>
<sequence length="280" mass="31795">MKIRLGYDISYHLPHPTPMVLMLNIHASRMGDLLEPDEIKTEPLLPLHYYYDGFGNRCARLMAPKGKLRLTCTTLIEDSGKPEVQPVDAPQIPVQELPDETMVYLQGSRYCETDRMSNLAWSLFGKTKEGWPRVLAILEFVQNHLKFDYLKTRATKSAIDAYNEKTGVCRDFQHLAITFCRCMNVPARYCTGYLGDIGVPAEDTPMDFSAWFEVFLGGRWHAVDARHVKPRIGRILMGRGRDAADVPLSSSFGFHTLAGFKVVTEEVIERRPVEPIRAMS</sequence>
<evidence type="ECO:0000313" key="3">
    <source>
        <dbReference type="Proteomes" id="UP000245461"/>
    </source>
</evidence>
<dbReference type="RefSeq" id="WP_109902615.1">
    <property type="nucleotide sequence ID" value="NZ_QGLE01000001.1"/>
</dbReference>
<reference evidence="2 3" key="1">
    <citation type="submission" date="2018-05" db="EMBL/GenBank/DDBJ databases">
        <title>Zavarzinia sp. HR-AS.</title>
        <authorList>
            <person name="Lee Y."/>
            <person name="Jeon C.O."/>
        </authorList>
    </citation>
    <scope>NUCLEOTIDE SEQUENCE [LARGE SCALE GENOMIC DNA]</scope>
    <source>
        <strain evidence="2 3">HR-AS</strain>
    </source>
</reference>
<protein>
    <submittedName>
        <fullName evidence="2">Transglutaminase</fullName>
    </submittedName>
</protein>
<dbReference type="InterPro" id="IPR038765">
    <property type="entry name" value="Papain-like_cys_pep_sf"/>
</dbReference>
<evidence type="ECO:0000259" key="1">
    <source>
        <dbReference type="SMART" id="SM00460"/>
    </source>
</evidence>
<dbReference type="PANTHER" id="PTHR33490:SF12">
    <property type="entry name" value="BLL5557 PROTEIN"/>
    <property type="match status" value="1"/>
</dbReference>
<evidence type="ECO:0000313" key="2">
    <source>
        <dbReference type="EMBL" id="PWR26032.1"/>
    </source>
</evidence>
<dbReference type="PANTHER" id="PTHR33490">
    <property type="entry name" value="BLR5614 PROTEIN-RELATED"/>
    <property type="match status" value="1"/>
</dbReference>
<keyword evidence="3" id="KW-1185">Reference proteome</keyword>
<dbReference type="Gene3D" id="3.10.620.30">
    <property type="match status" value="1"/>
</dbReference>
<dbReference type="EMBL" id="QGLE01000001">
    <property type="protein sequence ID" value="PWR26032.1"/>
    <property type="molecule type" value="Genomic_DNA"/>
</dbReference>
<dbReference type="Proteomes" id="UP000245461">
    <property type="component" value="Unassembled WGS sequence"/>
</dbReference>
<accession>A0A317EHE9</accession>
<gene>
    <name evidence="2" type="ORF">DKG74_01355</name>
</gene>
<dbReference type="SMART" id="SM00460">
    <property type="entry name" value="TGc"/>
    <property type="match status" value="1"/>
</dbReference>
<comment type="caution">
    <text evidence="2">The sequence shown here is derived from an EMBL/GenBank/DDBJ whole genome shotgun (WGS) entry which is preliminary data.</text>
</comment>
<proteinExistence type="predicted"/>
<dbReference type="SUPFAM" id="SSF54001">
    <property type="entry name" value="Cysteine proteinases"/>
    <property type="match status" value="1"/>
</dbReference>
<dbReference type="InterPro" id="IPR002931">
    <property type="entry name" value="Transglutaminase-like"/>
</dbReference>
<feature type="domain" description="Transglutaminase-like" evidence="1">
    <location>
        <begin position="161"/>
        <end position="227"/>
    </location>
</feature>
<dbReference type="AlphaFoldDB" id="A0A317EHE9"/>
<dbReference type="Pfam" id="PF01841">
    <property type="entry name" value="Transglut_core"/>
    <property type="match status" value="1"/>
</dbReference>
<name>A0A317EHE9_9PROT</name>
<organism evidence="2 3">
    <name type="scientific">Zavarzinia aquatilis</name>
    <dbReference type="NCBI Taxonomy" id="2211142"/>
    <lineage>
        <taxon>Bacteria</taxon>
        <taxon>Pseudomonadati</taxon>
        <taxon>Pseudomonadota</taxon>
        <taxon>Alphaproteobacteria</taxon>
        <taxon>Rhodospirillales</taxon>
        <taxon>Zavarziniaceae</taxon>
        <taxon>Zavarzinia</taxon>
    </lineage>
</organism>